<sequence>MKKIIVFGSTGLLGKPLTKALINAGFEVSVMVRNEALARKYFPDAIIIKGDLKNEADVERAMKGQEGVFMSLSVLQTEKESEWHAEQQGLETIVRIAKQQGIKRIGYLSSLVHLYQGINDFDWWVFRLKQQAVKTIKESGIPYTIFYPSTFMESIFYQSKQWKMIALGGKSEYPLYYVAADDYAQQVANSFKVLHGESKEYVAQGPEAFTQDEAAKLFIKHYKKEKLFTMWAPMFMMKMMGAFSRKFDYGYHIVTALNKYPEKFEAANTWQELGKPTITLKEFAENIG</sequence>
<dbReference type="EMBL" id="JBHULC010000038">
    <property type="protein sequence ID" value="MFD2523611.1"/>
    <property type="molecule type" value="Genomic_DNA"/>
</dbReference>
<feature type="domain" description="NmrA-like" evidence="1">
    <location>
        <begin position="2"/>
        <end position="225"/>
    </location>
</feature>
<organism evidence="2 3">
    <name type="scientific">Emticicia soli</name>
    <dbReference type="NCBI Taxonomy" id="2027878"/>
    <lineage>
        <taxon>Bacteria</taxon>
        <taxon>Pseudomonadati</taxon>
        <taxon>Bacteroidota</taxon>
        <taxon>Cytophagia</taxon>
        <taxon>Cytophagales</taxon>
        <taxon>Leadbetterellaceae</taxon>
        <taxon>Emticicia</taxon>
    </lineage>
</organism>
<name>A0ABW5JFL4_9BACT</name>
<dbReference type="Pfam" id="PF05368">
    <property type="entry name" value="NmrA"/>
    <property type="match status" value="1"/>
</dbReference>
<accession>A0ABW5JFL4</accession>
<protein>
    <submittedName>
        <fullName evidence="2">SDR family oxidoreductase</fullName>
    </submittedName>
</protein>
<dbReference type="InterPro" id="IPR036291">
    <property type="entry name" value="NAD(P)-bd_dom_sf"/>
</dbReference>
<dbReference type="SUPFAM" id="SSF51735">
    <property type="entry name" value="NAD(P)-binding Rossmann-fold domains"/>
    <property type="match status" value="1"/>
</dbReference>
<evidence type="ECO:0000313" key="2">
    <source>
        <dbReference type="EMBL" id="MFD2523611.1"/>
    </source>
</evidence>
<gene>
    <name evidence="2" type="ORF">ACFSR2_22115</name>
</gene>
<dbReference type="Proteomes" id="UP001597510">
    <property type="component" value="Unassembled WGS sequence"/>
</dbReference>
<evidence type="ECO:0000259" key="1">
    <source>
        <dbReference type="Pfam" id="PF05368"/>
    </source>
</evidence>
<dbReference type="RefSeq" id="WP_340233651.1">
    <property type="nucleotide sequence ID" value="NZ_JBBEWC010000001.1"/>
</dbReference>
<dbReference type="PANTHER" id="PTHR43355:SF2">
    <property type="entry name" value="FLAVIN REDUCTASE (NADPH)"/>
    <property type="match status" value="1"/>
</dbReference>
<reference evidence="3" key="1">
    <citation type="journal article" date="2019" name="Int. J. Syst. Evol. Microbiol.">
        <title>The Global Catalogue of Microorganisms (GCM) 10K type strain sequencing project: providing services to taxonomists for standard genome sequencing and annotation.</title>
        <authorList>
            <consortium name="The Broad Institute Genomics Platform"/>
            <consortium name="The Broad Institute Genome Sequencing Center for Infectious Disease"/>
            <person name="Wu L."/>
            <person name="Ma J."/>
        </authorList>
    </citation>
    <scope>NUCLEOTIDE SEQUENCE [LARGE SCALE GENOMIC DNA]</scope>
    <source>
        <strain evidence="3">KCTC 52344</strain>
    </source>
</reference>
<comment type="caution">
    <text evidence="2">The sequence shown here is derived from an EMBL/GenBank/DDBJ whole genome shotgun (WGS) entry which is preliminary data.</text>
</comment>
<dbReference type="Gene3D" id="3.40.50.720">
    <property type="entry name" value="NAD(P)-binding Rossmann-like Domain"/>
    <property type="match status" value="1"/>
</dbReference>
<dbReference type="InterPro" id="IPR008030">
    <property type="entry name" value="NmrA-like"/>
</dbReference>
<evidence type="ECO:0000313" key="3">
    <source>
        <dbReference type="Proteomes" id="UP001597510"/>
    </source>
</evidence>
<keyword evidence="3" id="KW-1185">Reference proteome</keyword>
<dbReference type="PANTHER" id="PTHR43355">
    <property type="entry name" value="FLAVIN REDUCTASE (NADPH)"/>
    <property type="match status" value="1"/>
</dbReference>
<dbReference type="InterPro" id="IPR051606">
    <property type="entry name" value="Polyketide_Oxido-like"/>
</dbReference>
<proteinExistence type="predicted"/>